<sequence>MLFNSLVPCKVHLSVDNDVGANSALQDTTERGTKHLDTVVNWVVNGNSVMTTINSEEREKDNSQQQCGEQH</sequence>
<comment type="caution">
    <text evidence="2">The sequence shown here is derived from an EMBL/GenBank/DDBJ whole genome shotgun (WGS) entry which is preliminary data.</text>
</comment>
<evidence type="ECO:0000313" key="2">
    <source>
        <dbReference type="EMBL" id="CAD6992619.1"/>
    </source>
</evidence>
<keyword evidence="3" id="KW-1185">Reference proteome</keyword>
<evidence type="ECO:0000256" key="1">
    <source>
        <dbReference type="SAM" id="MobiDB-lite"/>
    </source>
</evidence>
<accession>A0A811U0Z7</accession>
<dbReference type="EMBL" id="CAJHJT010000001">
    <property type="protein sequence ID" value="CAD6992619.1"/>
    <property type="molecule type" value="Genomic_DNA"/>
</dbReference>
<organism evidence="2 3">
    <name type="scientific">Ceratitis capitata</name>
    <name type="common">Mediterranean fruit fly</name>
    <name type="synonym">Tephritis capitata</name>
    <dbReference type="NCBI Taxonomy" id="7213"/>
    <lineage>
        <taxon>Eukaryota</taxon>
        <taxon>Metazoa</taxon>
        <taxon>Ecdysozoa</taxon>
        <taxon>Arthropoda</taxon>
        <taxon>Hexapoda</taxon>
        <taxon>Insecta</taxon>
        <taxon>Pterygota</taxon>
        <taxon>Neoptera</taxon>
        <taxon>Endopterygota</taxon>
        <taxon>Diptera</taxon>
        <taxon>Brachycera</taxon>
        <taxon>Muscomorpha</taxon>
        <taxon>Tephritoidea</taxon>
        <taxon>Tephritidae</taxon>
        <taxon>Ceratitis</taxon>
        <taxon>Ceratitis</taxon>
    </lineage>
</organism>
<protein>
    <submittedName>
        <fullName evidence="2">(Mediterranean fruit fly) hypothetical protein</fullName>
    </submittedName>
</protein>
<feature type="region of interest" description="Disordered" evidence="1">
    <location>
        <begin position="52"/>
        <end position="71"/>
    </location>
</feature>
<reference evidence="2" key="1">
    <citation type="submission" date="2020-11" db="EMBL/GenBank/DDBJ databases">
        <authorList>
            <person name="Whitehead M."/>
        </authorList>
    </citation>
    <scope>NUCLEOTIDE SEQUENCE</scope>
    <source>
        <strain evidence="2">EGII</strain>
    </source>
</reference>
<dbReference type="Proteomes" id="UP000606786">
    <property type="component" value="Unassembled WGS sequence"/>
</dbReference>
<gene>
    <name evidence="2" type="ORF">CCAP1982_LOCUS1467</name>
</gene>
<proteinExistence type="predicted"/>
<name>A0A811U0Z7_CERCA</name>
<dbReference type="AlphaFoldDB" id="A0A811U0Z7"/>
<evidence type="ECO:0000313" key="3">
    <source>
        <dbReference type="Proteomes" id="UP000606786"/>
    </source>
</evidence>